<sequence length="1678" mass="181753">MKSNTHSSQSTALLYPASAPAMPKVPKSPGGQNQRHNPLAEEYAPTHPLKQKAAKQRRSTQQDQDAGDSYIDSKASRRILKIGQDLVDEDEAEHKSSQPNPAFSFDSRFISQEDAEEDRTYENDEEAWGDDDEEAVAEDVELDPNDQDIFNRFHPSSTADPSALLSRLSANGTTTSTTSTSAEPDQHGDGGGTNLADLILEKIAAHEAAIANGEDPVNPDRPRTPDAEDEEELPPKVVEVYTRVGDLLARHRSGPLPKPFKILPSLPYSQIPLLIAITRPENWTPHVHFLATRLFISAAPGVAQPFLTSILLPAVRDQIAETKKLHVHLYNALKKSLYKPAAFFKGILFPLLEDGTCTLREATIIGSVVARVSVPVLHSAAALLRLCDIAAEQFSTRRDGGGGGATNVFIRTLLEKKYALPYKVVDALVFHFLRFKALAGADAQADVDMETGEKRDVGMRLPVLWHQALLAFAQRYRNDITEDQREALLDLLQAVGHRQIGPEVRRELLEGRGRGVPAPGEGGMGELEGGDDTMVIVHLSSFLSIRTPCPNSLLDCRPDNVESYRLLSSFRVPYRLGVAAPQVQLVLADALTTVNPALLVRRATLVAQLVQQRPILVVLVHKVRSAAKLLVELLGRHMLLQVAIEDDLLVGVGIDEGTNELEESVDEPGQLGHAGAAEALGVVALQDGHGLAGLSHGGAAAAGGALEVNEDGAGVLAGRHEVDGALEHEDEVLDLALALLCVLPPGRHVQAGAAGVVVAEDVLLACLALDRDGVGGYGGDVVLAAPGEGREETLGSFDGGPIGGTEVAQQALAGQEHALIVGELQRARAEGLEILAPEMLRRPWCRLWVCCFHWSLRQRWTQFGQQRQTSRSMRGPPSGGLPCWPPWLLGGGVFEVRPRAQRLVQGRNSEVGDAPSESPIAHCSFPLPSARSSCLIRFLGRPTQFQCSQWRTCAGLASALDPDRLRRVADTPHASSVHFASTCAIPVPRFCLFCWLGLTYQEHAPTKTHNDARTPTMADVDTELAERFPGLPQDVMGELASISRLHSLAPQELFYKWESYNIKMGGDNVALDLQTTRDFKKDIQDALERETRGKMHGRATDRKPVGATPRNAKVGSDLFDGMDGVVATPRVPMAGVNGNSQKRRSNFNTPASKATKAHAGSSPADAKTLSALKDSIAPFSSRTNAGQVEMSLNSHIEAPKLPLAPSAEPRIKLRANVELKKFAYRNMAMKLSEVSEVLDDRIDTFMDVVKEHHKLEDTAFGNPTHQSTSEIVAVGRIAGDSQEGKLTPSSVVLEASRRMGAGVRVPLRLDALQAYDFFPGKIVALRGNNPKGDYFAVSEILEIPMQYSAAPLIQDFDATAARLGDGEQTLNVLVASGPYTADSNLDFEPLQAICDKAAESSADALILLGPFLDVEHPLLASGDIPPLPESLKVHPDTATLVDVFRGLISLPLQRLVQAVPSITVLMVPSVRDAINKHVSFPQDRMNRKLLGLPKECSIVTNPVTISLNEAIFTISSQDILYELKRQECVKQAPGQQGSDTLARMSKHLLEQRHVFPVFPPISRDRLPKPTAIIAPPDEDAADNNGAIGAVFDVSYLGLGEIPDVRPDVLITPSSLSPFTKVVDSVVVINPGPLSKRRAPGTFAQMFIQPRLITDAERSAGEPVGTKMFERARVDVVRI</sequence>
<dbReference type="Pfam" id="PF22062">
    <property type="entry name" value="OB_DPOA2"/>
    <property type="match status" value="1"/>
</dbReference>
<name>A0A5N6KZC1_9ROSI</name>
<dbReference type="EMBL" id="VIBQ01000017">
    <property type="protein sequence ID" value="KAB8360933.1"/>
    <property type="molecule type" value="Genomic_DNA"/>
</dbReference>
<dbReference type="FunFam" id="3.60.21.60:FF:000005">
    <property type="entry name" value="DNA polymerase alpha subunit B"/>
    <property type="match status" value="1"/>
</dbReference>
<evidence type="ECO:0000313" key="10">
    <source>
        <dbReference type="Proteomes" id="UP000327013"/>
    </source>
</evidence>
<dbReference type="GO" id="GO:0003677">
    <property type="term" value="F:DNA binding"/>
    <property type="evidence" value="ECO:0007669"/>
    <property type="project" value="InterPro"/>
</dbReference>
<reference evidence="9 10" key="1">
    <citation type="submission" date="2019-06" db="EMBL/GenBank/DDBJ databases">
        <title>A chromosomal-level reference genome of Carpinus fangiana (Coryloideae, Betulaceae).</title>
        <authorList>
            <person name="Yang X."/>
            <person name="Wang Z."/>
            <person name="Zhang L."/>
            <person name="Hao G."/>
            <person name="Liu J."/>
            <person name="Yang Y."/>
        </authorList>
    </citation>
    <scope>NUCLEOTIDE SEQUENCE [LARGE SCALE GENOMIC DNA]</scope>
    <source>
        <strain evidence="9">Cfa_2016G</strain>
        <tissue evidence="9">Leaf</tissue>
    </source>
</reference>
<keyword evidence="10" id="KW-1185">Reference proteome</keyword>
<accession>A0A5N6KZC1</accession>
<evidence type="ECO:0000256" key="1">
    <source>
        <dbReference type="ARBA" id="ARBA00004123"/>
    </source>
</evidence>
<dbReference type="Proteomes" id="UP000327013">
    <property type="component" value="Unassembled WGS sequence"/>
</dbReference>
<keyword evidence="4" id="KW-0235">DNA replication</keyword>
<feature type="compositionally biased region" description="Basic and acidic residues" evidence="6">
    <location>
        <begin position="1088"/>
        <end position="1104"/>
    </location>
</feature>
<comment type="subcellular location">
    <subcellularLocation>
        <location evidence="1">Nucleus</location>
    </subcellularLocation>
</comment>
<feature type="domain" description="DNA polymerase alpha subunit B OB" evidence="8">
    <location>
        <begin position="1235"/>
        <end position="1342"/>
    </location>
</feature>
<keyword evidence="5" id="KW-0539">Nucleus</keyword>
<comment type="similarity">
    <text evidence="2">Belongs to the DNA polymerase alpha subunit B family.</text>
</comment>
<feature type="domain" description="DNA polymerase alpha/delta/epsilon subunit B" evidence="7">
    <location>
        <begin position="1372"/>
        <end position="1620"/>
    </location>
</feature>
<evidence type="ECO:0000256" key="6">
    <source>
        <dbReference type="SAM" id="MobiDB-lite"/>
    </source>
</evidence>
<dbReference type="InterPro" id="IPR016722">
    <property type="entry name" value="DNA_pol_alpha_bsu"/>
</dbReference>
<gene>
    <name evidence="9" type="ORF">FH972_024665</name>
</gene>
<evidence type="ECO:0000313" key="9">
    <source>
        <dbReference type="EMBL" id="KAB8360933.1"/>
    </source>
</evidence>
<dbReference type="GO" id="GO:0005658">
    <property type="term" value="C:alpha DNA polymerase:primase complex"/>
    <property type="evidence" value="ECO:0007669"/>
    <property type="project" value="TreeGrafter"/>
</dbReference>
<evidence type="ECO:0000256" key="5">
    <source>
        <dbReference type="ARBA" id="ARBA00023242"/>
    </source>
</evidence>
<evidence type="ECO:0000259" key="8">
    <source>
        <dbReference type="Pfam" id="PF22062"/>
    </source>
</evidence>
<dbReference type="InterPro" id="IPR054300">
    <property type="entry name" value="OB_DPOA2"/>
</dbReference>
<proteinExistence type="inferred from homology"/>
<comment type="caution">
    <text evidence="9">The sequence shown here is derived from an EMBL/GenBank/DDBJ whole genome shotgun (WGS) entry which is preliminary data.</text>
</comment>
<dbReference type="GO" id="GO:0006270">
    <property type="term" value="P:DNA replication initiation"/>
    <property type="evidence" value="ECO:0007669"/>
    <property type="project" value="TreeGrafter"/>
</dbReference>
<feature type="compositionally biased region" description="Basic residues" evidence="6">
    <location>
        <begin position="49"/>
        <end position="58"/>
    </location>
</feature>
<dbReference type="InterPro" id="IPR007955">
    <property type="entry name" value="Bystin"/>
</dbReference>
<dbReference type="PANTHER" id="PTHR23061:SF12">
    <property type="entry name" value="DNA POLYMERASE ALPHA SUBUNIT B"/>
    <property type="match status" value="1"/>
</dbReference>
<feature type="compositionally biased region" description="Polar residues" evidence="6">
    <location>
        <begin position="1"/>
        <end position="12"/>
    </location>
</feature>
<feature type="region of interest" description="Disordered" evidence="6">
    <location>
        <begin position="1"/>
        <end position="139"/>
    </location>
</feature>
<dbReference type="Pfam" id="PF05291">
    <property type="entry name" value="Bystin"/>
    <property type="match status" value="1"/>
</dbReference>
<organism evidence="9 10">
    <name type="scientific">Carpinus fangiana</name>
    <dbReference type="NCBI Taxonomy" id="176857"/>
    <lineage>
        <taxon>Eukaryota</taxon>
        <taxon>Viridiplantae</taxon>
        <taxon>Streptophyta</taxon>
        <taxon>Embryophyta</taxon>
        <taxon>Tracheophyta</taxon>
        <taxon>Spermatophyta</taxon>
        <taxon>Magnoliopsida</taxon>
        <taxon>eudicotyledons</taxon>
        <taxon>Gunneridae</taxon>
        <taxon>Pentapetalae</taxon>
        <taxon>rosids</taxon>
        <taxon>fabids</taxon>
        <taxon>Fagales</taxon>
        <taxon>Betulaceae</taxon>
        <taxon>Carpinus</taxon>
    </lineage>
</organism>
<evidence type="ECO:0000259" key="7">
    <source>
        <dbReference type="Pfam" id="PF04042"/>
    </source>
</evidence>
<evidence type="ECO:0000256" key="4">
    <source>
        <dbReference type="ARBA" id="ARBA00022705"/>
    </source>
</evidence>
<dbReference type="Gene3D" id="3.60.21.60">
    <property type="match status" value="1"/>
</dbReference>
<protein>
    <recommendedName>
        <fullName evidence="3">DNA polymerase alpha subunit B</fullName>
    </recommendedName>
</protein>
<dbReference type="FunFam" id="3.60.21.60:FF:000008">
    <property type="entry name" value="DNA polymerase alpha subunit B"/>
    <property type="match status" value="1"/>
</dbReference>
<evidence type="ECO:0000256" key="2">
    <source>
        <dbReference type="ARBA" id="ARBA00007299"/>
    </source>
</evidence>
<dbReference type="Pfam" id="PF04042">
    <property type="entry name" value="DNA_pol_E_B"/>
    <property type="match status" value="1"/>
</dbReference>
<evidence type="ECO:0000256" key="3">
    <source>
        <dbReference type="ARBA" id="ARBA00018596"/>
    </source>
</evidence>
<dbReference type="PANTHER" id="PTHR23061">
    <property type="entry name" value="DNA POLYMERASE 2 ALPHA 70 KDA SUBUNIT"/>
    <property type="match status" value="1"/>
</dbReference>
<feature type="region of interest" description="Disordered" evidence="6">
    <location>
        <begin position="1088"/>
        <end position="1116"/>
    </location>
</feature>
<feature type="region of interest" description="Disordered" evidence="6">
    <location>
        <begin position="1132"/>
        <end position="1166"/>
    </location>
</feature>
<feature type="region of interest" description="Disordered" evidence="6">
    <location>
        <begin position="171"/>
        <end position="191"/>
    </location>
</feature>
<dbReference type="OrthoDB" id="336885at2759"/>
<feature type="compositionally biased region" description="Acidic residues" evidence="6">
    <location>
        <begin position="113"/>
        <end position="139"/>
    </location>
</feature>
<dbReference type="InterPro" id="IPR007185">
    <property type="entry name" value="DNA_pol_a/d/e_bsu"/>
</dbReference>
<feature type="region of interest" description="Disordered" evidence="6">
    <location>
        <begin position="209"/>
        <end position="232"/>
    </location>
</feature>